<sequence>MMVADGLRAQVRTANLLTGQLYVSLDFIRNAAPARFDVAARPLTLPTVRGDFDRLQEQLGSIVTKIEKMPLDSIGRNLDTSLTMLNQITGRLDTTLEQLNQEVLPEATQTMGEMRETMTTARKLAGDDSPLRQDIHQTLQEVQRTSRSVRNLTDLLGEHPQSLIWGRPRGDRSTRPEKQGNEDPPP</sequence>
<evidence type="ECO:0000313" key="2">
    <source>
        <dbReference type="EMBL" id="RDS87733.1"/>
    </source>
</evidence>
<reference evidence="2 3" key="1">
    <citation type="submission" date="2018-07" db="EMBL/GenBank/DDBJ databases">
        <title>Draft Genome Sequence of Pseudomonas fluorescens AHK-1 associated with canker disease of kiwifruit.</title>
        <authorList>
            <person name="Wu Z."/>
        </authorList>
    </citation>
    <scope>NUCLEOTIDE SEQUENCE [LARGE SCALE GENOMIC DNA]</scope>
    <source>
        <strain evidence="2 3">AHK-1</strain>
    </source>
</reference>
<evidence type="ECO:0008006" key="4">
    <source>
        <dbReference type="Google" id="ProtNLM"/>
    </source>
</evidence>
<organism evidence="2 3">
    <name type="scientific">Pseudomonas fluorescens</name>
    <dbReference type="NCBI Taxonomy" id="294"/>
    <lineage>
        <taxon>Bacteria</taxon>
        <taxon>Pseudomonadati</taxon>
        <taxon>Pseudomonadota</taxon>
        <taxon>Gammaproteobacteria</taxon>
        <taxon>Pseudomonadales</taxon>
        <taxon>Pseudomonadaceae</taxon>
        <taxon>Pseudomonas</taxon>
    </lineage>
</organism>
<feature type="compositionally biased region" description="Basic and acidic residues" evidence="1">
    <location>
        <begin position="168"/>
        <end position="186"/>
    </location>
</feature>
<protein>
    <recommendedName>
        <fullName evidence="4">Paraquat-inducible protein B</fullName>
    </recommendedName>
</protein>
<comment type="caution">
    <text evidence="2">The sequence shown here is derived from an EMBL/GenBank/DDBJ whole genome shotgun (WGS) entry which is preliminary data.</text>
</comment>
<name>A0A7Z6MRV1_PSEFL</name>
<dbReference type="EMBL" id="QRBA01000022">
    <property type="protein sequence ID" value="RDS87733.1"/>
    <property type="molecule type" value="Genomic_DNA"/>
</dbReference>
<proteinExistence type="predicted"/>
<accession>A0A7Z6MRV1</accession>
<evidence type="ECO:0000256" key="1">
    <source>
        <dbReference type="SAM" id="MobiDB-lite"/>
    </source>
</evidence>
<evidence type="ECO:0000313" key="3">
    <source>
        <dbReference type="Proteomes" id="UP000255541"/>
    </source>
</evidence>
<dbReference type="Proteomes" id="UP000255541">
    <property type="component" value="Unassembled WGS sequence"/>
</dbReference>
<gene>
    <name evidence="2" type="ORF">DL347_28820</name>
</gene>
<feature type="region of interest" description="Disordered" evidence="1">
    <location>
        <begin position="160"/>
        <end position="186"/>
    </location>
</feature>
<dbReference type="AlphaFoldDB" id="A0A7Z6MRV1"/>